<dbReference type="Proteomes" id="UP000321386">
    <property type="component" value="Unassembled WGS sequence"/>
</dbReference>
<accession>A0A510UQS6</accession>
<dbReference type="OrthoDB" id="9905665at2"/>
<dbReference type="AlphaFoldDB" id="A0A510UQS6"/>
<gene>
    <name evidence="1" type="ORF">CPE01_07500</name>
</gene>
<reference evidence="1 2" key="1">
    <citation type="submission" date="2019-07" db="EMBL/GenBank/DDBJ databases">
        <title>Whole genome shotgun sequence of Cellulomonas persica NBRC 101101.</title>
        <authorList>
            <person name="Hosoyama A."/>
            <person name="Uohara A."/>
            <person name="Ohji S."/>
            <person name="Ichikawa N."/>
        </authorList>
    </citation>
    <scope>NUCLEOTIDE SEQUENCE [LARGE SCALE GENOMIC DNA]</scope>
    <source>
        <strain evidence="1 2">NBRC 101101</strain>
    </source>
</reference>
<proteinExistence type="predicted"/>
<sequence length="76" mass="8039">MKIQFTMAVRSSDELPTRLLAPTYVGLQGRAVPASWRVAMSTSRKRHNGIAPSGFAPFGGTALDATAFDPDGASMV</sequence>
<protein>
    <submittedName>
        <fullName evidence="1">Uncharacterized protein</fullName>
    </submittedName>
</protein>
<name>A0A510UQS6_9CELL</name>
<organism evidence="1 2">
    <name type="scientific">Cellulomonas persica</name>
    <dbReference type="NCBI Taxonomy" id="76861"/>
    <lineage>
        <taxon>Bacteria</taxon>
        <taxon>Bacillati</taxon>
        <taxon>Actinomycetota</taxon>
        <taxon>Actinomycetes</taxon>
        <taxon>Micrococcales</taxon>
        <taxon>Cellulomonadaceae</taxon>
        <taxon>Cellulomonas</taxon>
    </lineage>
</organism>
<dbReference type="RefSeq" id="WP_146805312.1">
    <property type="nucleotide sequence ID" value="NZ_BJUA01000003.1"/>
</dbReference>
<dbReference type="EMBL" id="BJUA01000003">
    <property type="protein sequence ID" value="GEK17017.1"/>
    <property type="molecule type" value="Genomic_DNA"/>
</dbReference>
<keyword evidence="2" id="KW-1185">Reference proteome</keyword>
<evidence type="ECO:0000313" key="2">
    <source>
        <dbReference type="Proteomes" id="UP000321386"/>
    </source>
</evidence>
<comment type="caution">
    <text evidence="1">The sequence shown here is derived from an EMBL/GenBank/DDBJ whole genome shotgun (WGS) entry which is preliminary data.</text>
</comment>
<evidence type="ECO:0000313" key="1">
    <source>
        <dbReference type="EMBL" id="GEK17017.1"/>
    </source>
</evidence>